<dbReference type="AlphaFoldDB" id="A0A917HM60"/>
<keyword evidence="5" id="KW-1185">Reference proteome</keyword>
<feature type="domain" description="HTH LytTR-type" evidence="3">
    <location>
        <begin position="157"/>
        <end position="247"/>
    </location>
</feature>
<dbReference type="PROSITE" id="PS50930">
    <property type="entry name" value="HTH_LYTTR"/>
    <property type="match status" value="1"/>
</dbReference>
<dbReference type="EMBL" id="BMER01000001">
    <property type="protein sequence ID" value="GGG83030.1"/>
    <property type="molecule type" value="Genomic_DNA"/>
</dbReference>
<keyword evidence="1" id="KW-0597">Phosphoprotein</keyword>
<feature type="domain" description="Response regulatory" evidence="2">
    <location>
        <begin position="3"/>
        <end position="117"/>
    </location>
</feature>
<sequence length="250" mass="28593">MINAIIIDDEPHCIDHLKRTLRLLAASKVRVLGAFEGVNEGLAAIEELKPDLIFLDIQLKNETGFDLLRQIDPARLSIIFTTAYDQYAVQAFKFSAIDYLLKPIDEDDLLDSLHRVSDSMDRKRTLARYDVLFEHLNRMPNTPPKIALPSMEGWDFVPIADIIRCQAQGNYTLFIISEGKQMLVSQTLKGYEKLLEEHGFFRVHHAHLVNLSRIAKYHKSGFVTMDDGTTIDVSTRRKEAFLSKIAARHR</sequence>
<dbReference type="Gene3D" id="3.40.50.2300">
    <property type="match status" value="1"/>
</dbReference>
<accession>A0A917HM60</accession>
<evidence type="ECO:0000259" key="2">
    <source>
        <dbReference type="PROSITE" id="PS50110"/>
    </source>
</evidence>
<dbReference type="PROSITE" id="PS50110">
    <property type="entry name" value="RESPONSE_REGULATORY"/>
    <property type="match status" value="1"/>
</dbReference>
<keyword evidence="4" id="KW-0238">DNA-binding</keyword>
<dbReference type="SMART" id="SM00850">
    <property type="entry name" value="LytTR"/>
    <property type="match status" value="1"/>
</dbReference>
<feature type="modified residue" description="4-aspartylphosphate" evidence="1">
    <location>
        <position position="56"/>
    </location>
</feature>
<dbReference type="PANTHER" id="PTHR37299">
    <property type="entry name" value="TRANSCRIPTIONAL REGULATOR-RELATED"/>
    <property type="match status" value="1"/>
</dbReference>
<reference evidence="4" key="1">
    <citation type="journal article" date="2014" name="Int. J. Syst. Evol. Microbiol.">
        <title>Complete genome sequence of Corynebacterium casei LMG S-19264T (=DSM 44701T), isolated from a smear-ripened cheese.</title>
        <authorList>
            <consortium name="US DOE Joint Genome Institute (JGI-PGF)"/>
            <person name="Walter F."/>
            <person name="Albersmeier A."/>
            <person name="Kalinowski J."/>
            <person name="Ruckert C."/>
        </authorList>
    </citation>
    <scope>NUCLEOTIDE SEQUENCE</scope>
    <source>
        <strain evidence="4">CGMCC 1.12195</strain>
    </source>
</reference>
<dbReference type="SMART" id="SM00448">
    <property type="entry name" value="REC"/>
    <property type="match status" value="1"/>
</dbReference>
<dbReference type="SUPFAM" id="SSF52172">
    <property type="entry name" value="CheY-like"/>
    <property type="match status" value="1"/>
</dbReference>
<dbReference type="PANTHER" id="PTHR37299:SF1">
    <property type="entry name" value="STAGE 0 SPORULATION PROTEIN A HOMOLOG"/>
    <property type="match status" value="1"/>
</dbReference>
<dbReference type="Pfam" id="PF00072">
    <property type="entry name" value="Response_reg"/>
    <property type="match status" value="1"/>
</dbReference>
<dbReference type="InterPro" id="IPR011006">
    <property type="entry name" value="CheY-like_superfamily"/>
</dbReference>
<evidence type="ECO:0000313" key="5">
    <source>
        <dbReference type="Proteomes" id="UP000660862"/>
    </source>
</evidence>
<dbReference type="Proteomes" id="UP000660862">
    <property type="component" value="Unassembled WGS sequence"/>
</dbReference>
<dbReference type="InterPro" id="IPR001789">
    <property type="entry name" value="Sig_transdc_resp-reg_receiver"/>
</dbReference>
<comment type="caution">
    <text evidence="4">The sequence shown here is derived from an EMBL/GenBank/DDBJ whole genome shotgun (WGS) entry which is preliminary data.</text>
</comment>
<evidence type="ECO:0000313" key="4">
    <source>
        <dbReference type="EMBL" id="GGG83030.1"/>
    </source>
</evidence>
<protein>
    <submittedName>
        <fullName evidence="4">DNA-binding response regulator</fullName>
    </submittedName>
</protein>
<dbReference type="GO" id="GO:0000156">
    <property type="term" value="F:phosphorelay response regulator activity"/>
    <property type="evidence" value="ECO:0007669"/>
    <property type="project" value="InterPro"/>
</dbReference>
<dbReference type="Pfam" id="PF04397">
    <property type="entry name" value="LytTR"/>
    <property type="match status" value="1"/>
</dbReference>
<dbReference type="GO" id="GO:0003677">
    <property type="term" value="F:DNA binding"/>
    <property type="evidence" value="ECO:0007669"/>
    <property type="project" value="UniProtKB-KW"/>
</dbReference>
<dbReference type="Gene3D" id="2.40.50.1020">
    <property type="entry name" value="LytTr DNA-binding domain"/>
    <property type="match status" value="1"/>
</dbReference>
<evidence type="ECO:0000256" key="1">
    <source>
        <dbReference type="PROSITE-ProRule" id="PRU00169"/>
    </source>
</evidence>
<organism evidence="4 5">
    <name type="scientific">Parapedobacter pyrenivorans</name>
    <dbReference type="NCBI Taxonomy" id="1305674"/>
    <lineage>
        <taxon>Bacteria</taxon>
        <taxon>Pseudomonadati</taxon>
        <taxon>Bacteroidota</taxon>
        <taxon>Sphingobacteriia</taxon>
        <taxon>Sphingobacteriales</taxon>
        <taxon>Sphingobacteriaceae</taxon>
        <taxon>Parapedobacter</taxon>
    </lineage>
</organism>
<evidence type="ECO:0000259" key="3">
    <source>
        <dbReference type="PROSITE" id="PS50930"/>
    </source>
</evidence>
<dbReference type="InterPro" id="IPR007492">
    <property type="entry name" value="LytTR_DNA-bd_dom"/>
</dbReference>
<gene>
    <name evidence="4" type="ORF">GCM10007415_15000</name>
</gene>
<reference evidence="4" key="2">
    <citation type="submission" date="2020-09" db="EMBL/GenBank/DDBJ databases">
        <authorList>
            <person name="Sun Q."/>
            <person name="Zhou Y."/>
        </authorList>
    </citation>
    <scope>NUCLEOTIDE SEQUENCE</scope>
    <source>
        <strain evidence="4">CGMCC 1.12195</strain>
    </source>
</reference>
<dbReference type="RefSeq" id="WP_188505271.1">
    <property type="nucleotide sequence ID" value="NZ_BMER01000001.1"/>
</dbReference>
<dbReference type="InterPro" id="IPR046947">
    <property type="entry name" value="LytR-like"/>
</dbReference>
<name>A0A917HM60_9SPHI</name>
<proteinExistence type="predicted"/>